<dbReference type="Proteomes" id="UP000284706">
    <property type="component" value="Unassembled WGS sequence"/>
</dbReference>
<evidence type="ECO:0000256" key="10">
    <source>
        <dbReference type="PROSITE-ProRule" id="PRU10040"/>
    </source>
</evidence>
<dbReference type="OrthoDB" id="2019149at2759"/>
<evidence type="ECO:0000313" key="13">
    <source>
        <dbReference type="EMBL" id="PPQ72259.1"/>
    </source>
</evidence>
<evidence type="ECO:0000256" key="7">
    <source>
        <dbReference type="ARBA" id="ARBA00022801"/>
    </source>
</evidence>
<keyword evidence="8 11" id="KW-0063">Aspartyl esterase</keyword>
<gene>
    <name evidence="13" type="ORF">CVT26_006986</name>
</gene>
<keyword evidence="5 11" id="KW-0964">Secreted</keyword>
<dbReference type="InterPro" id="IPR033131">
    <property type="entry name" value="Pectinesterase_Asp_AS"/>
</dbReference>
<dbReference type="STRING" id="231916.A0A409W158"/>
<dbReference type="InterPro" id="IPR000070">
    <property type="entry name" value="Pectinesterase_cat"/>
</dbReference>
<evidence type="ECO:0000256" key="3">
    <source>
        <dbReference type="ARBA" id="ARBA00008891"/>
    </source>
</evidence>
<dbReference type="InParanoid" id="A0A409W158"/>
<dbReference type="PANTHER" id="PTHR31321">
    <property type="entry name" value="ACYL-COA THIOESTER HYDROLASE YBHC-RELATED"/>
    <property type="match status" value="1"/>
</dbReference>
<evidence type="ECO:0000256" key="2">
    <source>
        <dbReference type="ARBA" id="ARBA00005184"/>
    </source>
</evidence>
<feature type="domain" description="Pectinesterase catalytic" evidence="12">
    <location>
        <begin position="40"/>
        <end position="318"/>
    </location>
</feature>
<evidence type="ECO:0000256" key="9">
    <source>
        <dbReference type="ARBA" id="ARBA00047928"/>
    </source>
</evidence>
<comment type="similarity">
    <text evidence="3">Belongs to the pectinesterase family.</text>
</comment>
<keyword evidence="6 11" id="KW-0732">Signal</keyword>
<dbReference type="InterPro" id="IPR011050">
    <property type="entry name" value="Pectin_lyase_fold/virulence"/>
</dbReference>
<dbReference type="Pfam" id="PF01095">
    <property type="entry name" value="Pectinesterase"/>
    <property type="match status" value="2"/>
</dbReference>
<dbReference type="InterPro" id="IPR012334">
    <property type="entry name" value="Pectin_lyas_fold"/>
</dbReference>
<dbReference type="EC" id="3.1.1.11" evidence="4 11"/>
<dbReference type="SUPFAM" id="SSF51126">
    <property type="entry name" value="Pectin lyase-like"/>
    <property type="match status" value="2"/>
</dbReference>
<dbReference type="Gene3D" id="2.160.20.10">
    <property type="entry name" value="Single-stranded right-handed beta-helix, Pectin lyase-like"/>
    <property type="match status" value="2"/>
</dbReference>
<evidence type="ECO:0000256" key="11">
    <source>
        <dbReference type="RuleBase" id="RU000589"/>
    </source>
</evidence>
<reference evidence="13 14" key="1">
    <citation type="journal article" date="2018" name="Evol. Lett.">
        <title>Horizontal gene cluster transfer increased hallucinogenic mushroom diversity.</title>
        <authorList>
            <person name="Reynolds H.T."/>
            <person name="Vijayakumar V."/>
            <person name="Gluck-Thaler E."/>
            <person name="Korotkin H.B."/>
            <person name="Matheny P.B."/>
            <person name="Slot J.C."/>
        </authorList>
    </citation>
    <scope>NUCLEOTIDE SEQUENCE [LARGE SCALE GENOMIC DNA]</scope>
    <source>
        <strain evidence="13 14">SRW20</strain>
    </source>
</reference>
<evidence type="ECO:0000256" key="4">
    <source>
        <dbReference type="ARBA" id="ARBA00013229"/>
    </source>
</evidence>
<feature type="chain" id="PRO_5018808455" description="Pectinesterase" evidence="11">
    <location>
        <begin position="23"/>
        <end position="706"/>
    </location>
</feature>
<proteinExistence type="inferred from homology"/>
<comment type="subcellular location">
    <subcellularLocation>
        <location evidence="1 11">Secreted</location>
    </subcellularLocation>
</comment>
<dbReference type="GO" id="GO:0045490">
    <property type="term" value="P:pectin catabolic process"/>
    <property type="evidence" value="ECO:0007669"/>
    <property type="project" value="UniProtKB-UniRule"/>
</dbReference>
<evidence type="ECO:0000256" key="1">
    <source>
        <dbReference type="ARBA" id="ARBA00004613"/>
    </source>
</evidence>
<keyword evidence="7 11" id="KW-0378">Hydrolase</keyword>
<dbReference type="GO" id="GO:0042545">
    <property type="term" value="P:cell wall modification"/>
    <property type="evidence" value="ECO:0007669"/>
    <property type="project" value="UniProtKB-UniRule"/>
</dbReference>
<evidence type="ECO:0000256" key="8">
    <source>
        <dbReference type="ARBA" id="ARBA00023085"/>
    </source>
</evidence>
<keyword evidence="14" id="KW-1185">Reference proteome</keyword>
<dbReference type="FunFam" id="2.160.20.10:FF:000014">
    <property type="entry name" value="Pectinesterase"/>
    <property type="match status" value="2"/>
</dbReference>
<sequence length="706" mass="75107">MMLTYFLALCSVVAALSAKVLGAQRTSPPAGAIVVRAGTTTTGEFGTVSQAVNSLPNDNTARSIFIFPGTYTEQVNITRPGPLTIFGSTTDTTSYLHNTVTIQFGLSLTTAGSDDTSGTLRIHKNDFKLYNVNVKNTFGQGSQAIAISQYGTRVGLYGCGFFGFQDTVLAEQGVQVYLKGYIEGATDFIFGQRGEAYFEGNTIAVTAPGYITASGRSSNDNTSYVFNENTVVLGSNAASNTAGRVFLGRPWSDYAKVIFKNTVVNVALNKTVWSVWGSTDPNTDHVFFADFNTTGPGIAGATRAPFSTQLNAAQAVAYNISSAVGNFLEHLHTNLRGCTSLWIGVKSLLNVSRFNKRCWSSGVRPIAMFKSSLVILLLQGALILGVAAAQPRTSPPAGALSVRAGAPPSSGMFESINAALSKLPNDNTAQTLFIYPGVYNEQVDITRPGPLTIYGYTTDTSTFTANQVVIQAGVPASTAGSDDASGTLRIHKDNFSMYNVNVTNTFGVGSQAIAISQYGSQVGLYACAFIGYQDTLYANQGTQVFLKNYIEGAVDFIFGRHGLAYFGGNTIATKAPGCITASGREENDTGSYVFNQNTIILAPDATQGTAGKVFLGRPWGDFAKVIFKNTFISAPLNQTIWSIWNPGDERTDDVFFAEYNSTGPGIAHPVRPSFSTVLTAAQAQAYSISSAVGSNFASWVDQSYLV</sequence>
<feature type="domain" description="Pectinesterase catalytic" evidence="12">
    <location>
        <begin position="409"/>
        <end position="691"/>
    </location>
</feature>
<comment type="catalytic activity">
    <reaction evidence="9 11">
        <text>[(1-&gt;4)-alpha-D-galacturonosyl methyl ester](n) + n H2O = [(1-&gt;4)-alpha-D-galacturonosyl](n) + n methanol + n H(+)</text>
        <dbReference type="Rhea" id="RHEA:22380"/>
        <dbReference type="Rhea" id="RHEA-COMP:14570"/>
        <dbReference type="Rhea" id="RHEA-COMP:14573"/>
        <dbReference type="ChEBI" id="CHEBI:15377"/>
        <dbReference type="ChEBI" id="CHEBI:15378"/>
        <dbReference type="ChEBI" id="CHEBI:17790"/>
        <dbReference type="ChEBI" id="CHEBI:140522"/>
        <dbReference type="ChEBI" id="CHEBI:140523"/>
        <dbReference type="EC" id="3.1.1.11"/>
    </reaction>
</comment>
<dbReference type="PROSITE" id="PS00503">
    <property type="entry name" value="PECTINESTERASE_2"/>
    <property type="match status" value="2"/>
</dbReference>
<keyword evidence="11" id="KW-0961">Cell wall biogenesis/degradation</keyword>
<dbReference type="EMBL" id="NHYE01005466">
    <property type="protein sequence ID" value="PPQ72259.1"/>
    <property type="molecule type" value="Genomic_DNA"/>
</dbReference>
<feature type="active site" evidence="10">
    <location>
        <position position="555"/>
    </location>
</feature>
<dbReference type="GO" id="GO:0005576">
    <property type="term" value="C:extracellular region"/>
    <property type="evidence" value="ECO:0007669"/>
    <property type="project" value="UniProtKB-SubCell"/>
</dbReference>
<comment type="function">
    <text evidence="11">Involved in maceration and soft-rotting of plant tissue.</text>
</comment>
<accession>A0A409W158</accession>
<dbReference type="PANTHER" id="PTHR31321:SF127">
    <property type="entry name" value="PECTINESTERASE"/>
    <property type="match status" value="1"/>
</dbReference>
<dbReference type="GO" id="GO:0030599">
    <property type="term" value="F:pectinesterase activity"/>
    <property type="evidence" value="ECO:0007669"/>
    <property type="project" value="UniProtKB-UniRule"/>
</dbReference>
<name>A0A409W158_9AGAR</name>
<comment type="caution">
    <text evidence="13">The sequence shown here is derived from an EMBL/GenBank/DDBJ whole genome shotgun (WGS) entry which is preliminary data.</text>
</comment>
<organism evidence="13 14">
    <name type="scientific">Gymnopilus dilepis</name>
    <dbReference type="NCBI Taxonomy" id="231916"/>
    <lineage>
        <taxon>Eukaryota</taxon>
        <taxon>Fungi</taxon>
        <taxon>Dikarya</taxon>
        <taxon>Basidiomycota</taxon>
        <taxon>Agaricomycotina</taxon>
        <taxon>Agaricomycetes</taxon>
        <taxon>Agaricomycetidae</taxon>
        <taxon>Agaricales</taxon>
        <taxon>Agaricineae</taxon>
        <taxon>Hymenogastraceae</taxon>
        <taxon>Gymnopilus</taxon>
    </lineage>
</organism>
<evidence type="ECO:0000259" key="12">
    <source>
        <dbReference type="Pfam" id="PF01095"/>
    </source>
</evidence>
<dbReference type="AlphaFoldDB" id="A0A409W158"/>
<evidence type="ECO:0000313" key="14">
    <source>
        <dbReference type="Proteomes" id="UP000284706"/>
    </source>
</evidence>
<protein>
    <recommendedName>
        <fullName evidence="4 11">Pectinesterase</fullName>
        <ecNumber evidence="4 11">3.1.1.11</ecNumber>
    </recommendedName>
</protein>
<dbReference type="UniPathway" id="UPA00545">
    <property type="reaction ID" value="UER00823"/>
</dbReference>
<evidence type="ECO:0000256" key="5">
    <source>
        <dbReference type="ARBA" id="ARBA00022525"/>
    </source>
</evidence>
<feature type="active site" evidence="10">
    <location>
        <position position="187"/>
    </location>
</feature>
<feature type="signal peptide" evidence="11">
    <location>
        <begin position="1"/>
        <end position="22"/>
    </location>
</feature>
<evidence type="ECO:0000256" key="6">
    <source>
        <dbReference type="ARBA" id="ARBA00022729"/>
    </source>
</evidence>
<comment type="pathway">
    <text evidence="2 11">Glycan metabolism; pectin degradation; 2-dehydro-3-deoxy-D-gluconate from pectin: step 1/5.</text>
</comment>